<proteinExistence type="inferred from homology"/>
<evidence type="ECO:0000256" key="12">
    <source>
        <dbReference type="ARBA" id="ARBA00022917"/>
    </source>
</evidence>
<dbReference type="GO" id="GO:0000049">
    <property type="term" value="F:tRNA binding"/>
    <property type="evidence" value="ECO:0007669"/>
    <property type="project" value="UniProtKB-UniRule"/>
</dbReference>
<comment type="subunit">
    <text evidence="3 15">Tetramer of two alpha and two beta subunits.</text>
</comment>
<comment type="caution">
    <text evidence="20">The sequence shown here is derived from an EMBL/GenBank/DDBJ whole genome shotgun (WGS) entry which is preliminary data.</text>
</comment>
<dbReference type="NCBIfam" id="TIGR00472">
    <property type="entry name" value="pheT_bact"/>
    <property type="match status" value="1"/>
</dbReference>
<evidence type="ECO:0000256" key="15">
    <source>
        <dbReference type="HAMAP-Rule" id="MF_00283"/>
    </source>
</evidence>
<evidence type="ECO:0000256" key="10">
    <source>
        <dbReference type="ARBA" id="ARBA00022842"/>
    </source>
</evidence>
<evidence type="ECO:0000259" key="19">
    <source>
        <dbReference type="PROSITE" id="PS51483"/>
    </source>
</evidence>
<keyword evidence="12 15" id="KW-0648">Protein biosynthesis</keyword>
<evidence type="ECO:0000256" key="14">
    <source>
        <dbReference type="ARBA" id="ARBA00049255"/>
    </source>
</evidence>
<dbReference type="Pfam" id="PF03484">
    <property type="entry name" value="B5"/>
    <property type="match status" value="1"/>
</dbReference>
<comment type="similarity">
    <text evidence="2 15">Belongs to the phenylalanyl-tRNA synthetase beta subunit family. Type 1 subfamily.</text>
</comment>
<name>A0A8G2CB10_9BACT</name>
<evidence type="ECO:0000259" key="17">
    <source>
        <dbReference type="PROSITE" id="PS50886"/>
    </source>
</evidence>
<evidence type="ECO:0000256" key="11">
    <source>
        <dbReference type="ARBA" id="ARBA00022884"/>
    </source>
</evidence>
<reference evidence="20 21" key="1">
    <citation type="submission" date="2016-11" db="EMBL/GenBank/DDBJ databases">
        <authorList>
            <person name="Varghese N."/>
            <person name="Submissions S."/>
        </authorList>
    </citation>
    <scope>NUCLEOTIDE SEQUENCE [LARGE SCALE GENOMIC DNA]</scope>
    <source>
        <strain evidence="20 21">DSM 17919</strain>
    </source>
</reference>
<evidence type="ECO:0000256" key="5">
    <source>
        <dbReference type="ARBA" id="ARBA00022555"/>
    </source>
</evidence>
<keyword evidence="13 15" id="KW-0030">Aminoacyl-tRNA synthetase</keyword>
<dbReference type="SUPFAM" id="SSF46955">
    <property type="entry name" value="Putative DNA-binding domain"/>
    <property type="match status" value="1"/>
</dbReference>
<feature type="binding site" evidence="15">
    <location>
        <position position="456"/>
    </location>
    <ligand>
        <name>Mg(2+)</name>
        <dbReference type="ChEBI" id="CHEBI:18420"/>
        <note>shared with alpha subunit</note>
    </ligand>
</feature>
<dbReference type="InterPro" id="IPR002547">
    <property type="entry name" value="tRNA-bd_dom"/>
</dbReference>
<keyword evidence="6 15" id="KW-0436">Ligase</keyword>
<keyword evidence="5 16" id="KW-0820">tRNA-binding</keyword>
<dbReference type="Pfam" id="PF03147">
    <property type="entry name" value="FDX-ACB"/>
    <property type="match status" value="1"/>
</dbReference>
<dbReference type="NCBIfam" id="NF045760">
    <property type="entry name" value="YtpR"/>
    <property type="match status" value="1"/>
</dbReference>
<evidence type="ECO:0000256" key="6">
    <source>
        <dbReference type="ARBA" id="ARBA00022598"/>
    </source>
</evidence>
<keyword evidence="11 16" id="KW-0694">RNA-binding</keyword>
<dbReference type="SUPFAM" id="SSF50249">
    <property type="entry name" value="Nucleic acid-binding proteins"/>
    <property type="match status" value="1"/>
</dbReference>
<dbReference type="InterPro" id="IPR012340">
    <property type="entry name" value="NA-bd_OB-fold"/>
</dbReference>
<evidence type="ECO:0000313" key="21">
    <source>
        <dbReference type="Proteomes" id="UP000184001"/>
    </source>
</evidence>
<dbReference type="Gene3D" id="3.30.930.10">
    <property type="entry name" value="Bira Bifunctional Protein, Domain 2"/>
    <property type="match status" value="1"/>
</dbReference>
<dbReference type="FunFam" id="3.50.40.10:FF:000001">
    <property type="entry name" value="Phenylalanine--tRNA ligase beta subunit"/>
    <property type="match status" value="1"/>
</dbReference>
<feature type="binding site" evidence="15">
    <location>
        <position position="465"/>
    </location>
    <ligand>
        <name>Mg(2+)</name>
        <dbReference type="ChEBI" id="CHEBI:18420"/>
        <note>shared with alpha subunit</note>
    </ligand>
</feature>
<feature type="domain" description="FDX-ACB" evidence="18">
    <location>
        <begin position="708"/>
        <end position="802"/>
    </location>
</feature>
<accession>A0A8G2CB10</accession>
<dbReference type="Pfam" id="PF01588">
    <property type="entry name" value="tRNA_bind"/>
    <property type="match status" value="1"/>
</dbReference>
<evidence type="ECO:0000256" key="13">
    <source>
        <dbReference type="ARBA" id="ARBA00023146"/>
    </source>
</evidence>
<feature type="binding site" evidence="15">
    <location>
        <position position="462"/>
    </location>
    <ligand>
        <name>Mg(2+)</name>
        <dbReference type="ChEBI" id="CHEBI:18420"/>
        <note>shared with alpha subunit</note>
    </ligand>
</feature>
<evidence type="ECO:0000259" key="18">
    <source>
        <dbReference type="PROSITE" id="PS51447"/>
    </source>
</evidence>
<dbReference type="Pfam" id="PF03483">
    <property type="entry name" value="B3_4"/>
    <property type="match status" value="1"/>
</dbReference>
<dbReference type="InterPro" id="IPR005147">
    <property type="entry name" value="tRNA_synthase_B5-dom"/>
</dbReference>
<evidence type="ECO:0000256" key="7">
    <source>
        <dbReference type="ARBA" id="ARBA00022723"/>
    </source>
</evidence>
<dbReference type="InterPro" id="IPR005121">
    <property type="entry name" value="Fdx_antiC-bd"/>
</dbReference>
<keyword evidence="10 15" id="KW-0460">Magnesium</keyword>
<dbReference type="SMART" id="SM00873">
    <property type="entry name" value="B3_4"/>
    <property type="match status" value="1"/>
</dbReference>
<keyword evidence="7 15" id="KW-0479">Metal-binding</keyword>
<keyword evidence="4 15" id="KW-0963">Cytoplasm</keyword>
<dbReference type="GO" id="GO:0004826">
    <property type="term" value="F:phenylalanine-tRNA ligase activity"/>
    <property type="evidence" value="ECO:0007669"/>
    <property type="project" value="UniProtKB-UniRule"/>
</dbReference>
<dbReference type="SUPFAM" id="SSF55681">
    <property type="entry name" value="Class II aaRS and biotin synthetases"/>
    <property type="match status" value="1"/>
</dbReference>
<dbReference type="SMART" id="SM00874">
    <property type="entry name" value="B5"/>
    <property type="match status" value="1"/>
</dbReference>
<dbReference type="PROSITE" id="PS51447">
    <property type="entry name" value="FDX_ACB"/>
    <property type="match status" value="1"/>
</dbReference>
<dbReference type="InterPro" id="IPR004532">
    <property type="entry name" value="Phe-tRNA-ligase_IIc_bsu_bact"/>
</dbReference>
<evidence type="ECO:0000256" key="9">
    <source>
        <dbReference type="ARBA" id="ARBA00022840"/>
    </source>
</evidence>
<dbReference type="Pfam" id="PF17759">
    <property type="entry name" value="tRNA_synthFbeta"/>
    <property type="match status" value="1"/>
</dbReference>
<evidence type="ECO:0000256" key="2">
    <source>
        <dbReference type="ARBA" id="ARBA00008653"/>
    </source>
</evidence>
<dbReference type="Gene3D" id="2.40.50.140">
    <property type="entry name" value="Nucleic acid-binding proteins"/>
    <property type="match status" value="1"/>
</dbReference>
<dbReference type="CDD" id="cd00769">
    <property type="entry name" value="PheRS_beta_core"/>
    <property type="match status" value="1"/>
</dbReference>
<dbReference type="SUPFAM" id="SSF56037">
    <property type="entry name" value="PheT/TilS domain"/>
    <property type="match status" value="1"/>
</dbReference>
<dbReference type="HAMAP" id="MF_00283">
    <property type="entry name" value="Phe_tRNA_synth_beta1"/>
    <property type="match status" value="1"/>
</dbReference>
<comment type="catalytic activity">
    <reaction evidence="14 15">
        <text>tRNA(Phe) + L-phenylalanine + ATP = L-phenylalanyl-tRNA(Phe) + AMP + diphosphate + H(+)</text>
        <dbReference type="Rhea" id="RHEA:19413"/>
        <dbReference type="Rhea" id="RHEA-COMP:9668"/>
        <dbReference type="Rhea" id="RHEA-COMP:9699"/>
        <dbReference type="ChEBI" id="CHEBI:15378"/>
        <dbReference type="ChEBI" id="CHEBI:30616"/>
        <dbReference type="ChEBI" id="CHEBI:33019"/>
        <dbReference type="ChEBI" id="CHEBI:58095"/>
        <dbReference type="ChEBI" id="CHEBI:78442"/>
        <dbReference type="ChEBI" id="CHEBI:78531"/>
        <dbReference type="ChEBI" id="CHEBI:456215"/>
        <dbReference type="EC" id="6.1.1.20"/>
    </reaction>
</comment>
<evidence type="ECO:0000256" key="8">
    <source>
        <dbReference type="ARBA" id="ARBA00022741"/>
    </source>
</evidence>
<dbReference type="GO" id="GO:0009328">
    <property type="term" value="C:phenylalanine-tRNA ligase complex"/>
    <property type="evidence" value="ECO:0007669"/>
    <property type="project" value="TreeGrafter"/>
</dbReference>
<protein>
    <recommendedName>
        <fullName evidence="15">Phenylalanine--tRNA ligase beta subunit</fullName>
        <ecNumber evidence="15">6.1.1.20</ecNumber>
    </recommendedName>
    <alternativeName>
        <fullName evidence="15">Phenylalanyl-tRNA synthetase beta subunit</fullName>
        <shortName evidence="15">PheRS</shortName>
    </alternativeName>
</protein>
<dbReference type="FunFam" id="2.40.50.140:FF:000045">
    <property type="entry name" value="Phenylalanine--tRNA ligase beta subunit"/>
    <property type="match status" value="1"/>
</dbReference>
<dbReference type="Gene3D" id="3.50.40.10">
    <property type="entry name" value="Phenylalanyl-trna Synthetase, Chain B, domain 3"/>
    <property type="match status" value="1"/>
</dbReference>
<dbReference type="GO" id="GO:0006432">
    <property type="term" value="P:phenylalanyl-tRNA aminoacylation"/>
    <property type="evidence" value="ECO:0007669"/>
    <property type="project" value="UniProtKB-UniRule"/>
</dbReference>
<sequence length="802" mass="88657">MLLSINWLKEFVPFTGTIQELDDALTMLGLEVEEVIHPFEGIKPMVIGHVVECEKHPEAEKLSVCKVDVGEAELLNIVCGAPNVRKGLKVAVVKVGSEMPDGTKIKKTKLRGIPSMGMICSERELGLSDAHDGIMELPEELVPGASLVESLNLDEVVLDISITPNRADSLSVLGVAREVALAFDLPLTVPEYTLVESGDDCSDEVAIEITDADKCYCYYGRILEGAAIGQSPAWMRYRLVAVGLRPISNIVDVTNYIMMGFGQPLHAFDLDRLDGAKVIIDTAAEGEKFITLDEQERTLKATDLMIKDGSKSVALAGVMGGANSEIHDGSTRIFLESAVFQPASVRRTARRLGLSSDASFRFERGVDQLHCPEAMDRAAAMLAELTGATVRKGICKAEPKPWVAPELQFRPQRCRDLLGVDVDDSFCKATLEKLGCTISGADTADWTVVPPSNRLDYEREVDFIEEVARVYGMDRIEPVLPQVKRTLEARNDDCNEYEFWSLIKRWGCGLGLNEAINYSFVGHADLDLFNLPTDNRITIMNPLSSEQDAMRTELAPGLLQNLRYNLGHGNTGLRLFELAHIFEADESSDTTVRESGRLNILFYGDRFDSAYPRMTSEAEYADIKGCVEHLLAHLHVGEPSFTLAEDHVWLSPAVDVVVGNQKVGTIGRINPVIADAYNAKKDVWFADLDTDELSRLYVASCVKFSSLPVHQSAWNDLTVIAPITLNVQAIFDQVAATKLPLLEKMELIDVFVPEVSEDAEETRNLTFRLTFRHGSKTLKDKDVDKERKKVVKSLESALPVRI</sequence>
<feature type="domain" description="B5" evidence="19">
    <location>
        <begin position="402"/>
        <end position="478"/>
    </location>
</feature>
<dbReference type="Gene3D" id="3.30.56.10">
    <property type="match status" value="2"/>
</dbReference>
<evidence type="ECO:0000256" key="1">
    <source>
        <dbReference type="ARBA" id="ARBA00004496"/>
    </source>
</evidence>
<dbReference type="InterPro" id="IPR045060">
    <property type="entry name" value="Phe-tRNA-ligase_IIc_bsu"/>
</dbReference>
<dbReference type="RefSeq" id="WP_019999708.1">
    <property type="nucleotide sequence ID" value="NZ_CP192219.1"/>
</dbReference>
<dbReference type="InterPro" id="IPR009061">
    <property type="entry name" value="DNA-bd_dom_put_sf"/>
</dbReference>
<dbReference type="InterPro" id="IPR033714">
    <property type="entry name" value="tRNA_bind_bactPheRS"/>
</dbReference>
<dbReference type="GO" id="GO:0005524">
    <property type="term" value="F:ATP binding"/>
    <property type="evidence" value="ECO:0007669"/>
    <property type="project" value="UniProtKB-UniRule"/>
</dbReference>
<dbReference type="GO" id="GO:0000287">
    <property type="term" value="F:magnesium ion binding"/>
    <property type="evidence" value="ECO:0007669"/>
    <property type="project" value="UniProtKB-UniRule"/>
</dbReference>
<dbReference type="EC" id="6.1.1.20" evidence="15"/>
<dbReference type="InterPro" id="IPR045864">
    <property type="entry name" value="aa-tRNA-synth_II/BPL/LPL"/>
</dbReference>
<dbReference type="SUPFAM" id="SSF54991">
    <property type="entry name" value="Anticodon-binding domain of PheRS"/>
    <property type="match status" value="1"/>
</dbReference>
<dbReference type="Proteomes" id="UP000184001">
    <property type="component" value="Unassembled WGS sequence"/>
</dbReference>
<gene>
    <name evidence="15" type="primary">pheT</name>
    <name evidence="20" type="ORF">SAMN05660830_02467</name>
</gene>
<dbReference type="InterPro" id="IPR020825">
    <property type="entry name" value="Phe-tRNA_synthase-like_B3/B4"/>
</dbReference>
<keyword evidence="9 15" id="KW-0067">ATP-binding</keyword>
<dbReference type="InterPro" id="IPR005146">
    <property type="entry name" value="B3/B4_tRNA-bd"/>
</dbReference>
<evidence type="ECO:0000313" key="20">
    <source>
        <dbReference type="EMBL" id="SHJ45702.1"/>
    </source>
</evidence>
<dbReference type="Gene3D" id="3.30.70.380">
    <property type="entry name" value="Ferrodoxin-fold anticodon-binding domain"/>
    <property type="match status" value="1"/>
</dbReference>
<evidence type="ECO:0000256" key="16">
    <source>
        <dbReference type="PROSITE-ProRule" id="PRU00209"/>
    </source>
</evidence>
<dbReference type="EMBL" id="FQZR01000006">
    <property type="protein sequence ID" value="SHJ45702.1"/>
    <property type="molecule type" value="Genomic_DNA"/>
</dbReference>
<feature type="domain" description="TRNA-binding" evidence="17">
    <location>
        <begin position="39"/>
        <end position="148"/>
    </location>
</feature>
<dbReference type="PANTHER" id="PTHR10947:SF0">
    <property type="entry name" value="PHENYLALANINE--TRNA LIGASE BETA SUBUNIT"/>
    <property type="match status" value="1"/>
</dbReference>
<feature type="binding site" evidence="15">
    <location>
        <position position="466"/>
    </location>
    <ligand>
        <name>Mg(2+)</name>
        <dbReference type="ChEBI" id="CHEBI:18420"/>
        <note>shared with alpha subunit</note>
    </ligand>
</feature>
<dbReference type="PROSITE" id="PS50886">
    <property type="entry name" value="TRBD"/>
    <property type="match status" value="1"/>
</dbReference>
<dbReference type="PROSITE" id="PS51483">
    <property type="entry name" value="B5"/>
    <property type="match status" value="1"/>
</dbReference>
<comment type="subcellular location">
    <subcellularLocation>
        <location evidence="1 15">Cytoplasm</location>
    </subcellularLocation>
</comment>
<comment type="cofactor">
    <cofactor evidence="15">
        <name>Mg(2+)</name>
        <dbReference type="ChEBI" id="CHEBI:18420"/>
    </cofactor>
    <text evidence="15">Binds 2 magnesium ions per tetramer.</text>
</comment>
<dbReference type="CDD" id="cd02796">
    <property type="entry name" value="tRNA_bind_bactPheRS"/>
    <property type="match status" value="1"/>
</dbReference>
<dbReference type="PANTHER" id="PTHR10947">
    <property type="entry name" value="PHENYLALANYL-TRNA SYNTHETASE BETA CHAIN AND LEUCINE-RICH REPEAT-CONTAINING PROTEIN 47"/>
    <property type="match status" value="1"/>
</dbReference>
<dbReference type="InterPro" id="IPR036690">
    <property type="entry name" value="Fdx_antiC-bd_sf"/>
</dbReference>
<dbReference type="SMART" id="SM00896">
    <property type="entry name" value="FDX-ACB"/>
    <property type="match status" value="1"/>
</dbReference>
<evidence type="ECO:0000256" key="4">
    <source>
        <dbReference type="ARBA" id="ARBA00022490"/>
    </source>
</evidence>
<keyword evidence="8 15" id="KW-0547">Nucleotide-binding</keyword>
<dbReference type="AlphaFoldDB" id="A0A8G2CB10"/>
<organism evidence="20 21">
    <name type="scientific">Halodesulfovibrio aestuarii</name>
    <dbReference type="NCBI Taxonomy" id="126333"/>
    <lineage>
        <taxon>Bacteria</taxon>
        <taxon>Pseudomonadati</taxon>
        <taxon>Thermodesulfobacteriota</taxon>
        <taxon>Desulfovibrionia</taxon>
        <taxon>Desulfovibrionales</taxon>
        <taxon>Desulfovibrionaceae</taxon>
        <taxon>Halodesulfovibrio</taxon>
    </lineage>
</organism>
<evidence type="ECO:0000256" key="3">
    <source>
        <dbReference type="ARBA" id="ARBA00011209"/>
    </source>
</evidence>
<dbReference type="InterPro" id="IPR041616">
    <property type="entry name" value="PheRS_beta_core"/>
</dbReference>